<name>A0ABS2GGV1_9FIRM</name>
<evidence type="ECO:0000313" key="5">
    <source>
        <dbReference type="Proteomes" id="UP000707138"/>
    </source>
</evidence>
<accession>A0ABS2GGV1</accession>
<feature type="region of interest" description="Disordered" evidence="1">
    <location>
        <begin position="433"/>
        <end position="505"/>
    </location>
</feature>
<dbReference type="EMBL" id="JACJLA010000004">
    <property type="protein sequence ID" value="MBM6912364.1"/>
    <property type="molecule type" value="Genomic_DNA"/>
</dbReference>
<feature type="transmembrane region" description="Helical" evidence="2">
    <location>
        <begin position="348"/>
        <end position="368"/>
    </location>
</feature>
<feature type="transmembrane region" description="Helical" evidence="2">
    <location>
        <begin position="400"/>
        <end position="421"/>
    </location>
</feature>
<keyword evidence="2" id="KW-0472">Membrane</keyword>
<feature type="domain" description="DUF2157" evidence="3">
    <location>
        <begin position="15"/>
        <end position="155"/>
    </location>
</feature>
<feature type="transmembrane region" description="Helical" evidence="2">
    <location>
        <begin position="295"/>
        <end position="312"/>
    </location>
</feature>
<feature type="transmembrane region" description="Helical" evidence="2">
    <location>
        <begin position="79"/>
        <end position="98"/>
    </location>
</feature>
<organism evidence="4 5">
    <name type="scientific">Veillonella magna</name>
    <dbReference type="NCBI Taxonomy" id="464322"/>
    <lineage>
        <taxon>Bacteria</taxon>
        <taxon>Bacillati</taxon>
        <taxon>Bacillota</taxon>
        <taxon>Negativicutes</taxon>
        <taxon>Veillonellales</taxon>
        <taxon>Veillonellaceae</taxon>
        <taxon>Veillonella</taxon>
    </lineage>
</organism>
<proteinExistence type="predicted"/>
<gene>
    <name evidence="4" type="ORF">H6A01_03325</name>
</gene>
<dbReference type="Proteomes" id="UP000707138">
    <property type="component" value="Unassembled WGS sequence"/>
</dbReference>
<keyword evidence="2" id="KW-1133">Transmembrane helix</keyword>
<feature type="compositionally biased region" description="Basic and acidic residues" evidence="1">
    <location>
        <begin position="453"/>
        <end position="466"/>
    </location>
</feature>
<feature type="transmembrane region" description="Helical" evidence="2">
    <location>
        <begin position="160"/>
        <end position="177"/>
    </location>
</feature>
<feature type="transmembrane region" description="Helical" evidence="2">
    <location>
        <begin position="263"/>
        <end position="283"/>
    </location>
</feature>
<evidence type="ECO:0000256" key="1">
    <source>
        <dbReference type="SAM" id="MobiDB-lite"/>
    </source>
</evidence>
<dbReference type="RefSeq" id="WP_205087550.1">
    <property type="nucleotide sequence ID" value="NZ_JACJLA010000004.1"/>
</dbReference>
<dbReference type="Pfam" id="PF09925">
    <property type="entry name" value="DUF2157"/>
    <property type="match status" value="1"/>
</dbReference>
<feature type="transmembrane region" description="Helical" evidence="2">
    <location>
        <begin position="48"/>
        <end position="73"/>
    </location>
</feature>
<evidence type="ECO:0000259" key="3">
    <source>
        <dbReference type="Pfam" id="PF09925"/>
    </source>
</evidence>
<feature type="transmembrane region" description="Helical" evidence="2">
    <location>
        <begin position="321"/>
        <end position="342"/>
    </location>
</feature>
<sequence length="505" mass="55497">MDTKILQWLRSRVPEWEANGWLSEEGAREIRNRYLAAPITKGPSMTRLLVLAMGSILVGMGIFLLFAGYWYGFSPNGRFDWSLVIVVLSLLVLGIAVGHAKRGGALAEGATLLFMGALSVSTFLMADTYYTGEAVGIYVLMVLMLSLPVIYIMESGIGMIVYLLGALVWSVSSHAVAVHAEPIVLWGLLALGVPFYWHTIQRYKERHFLLLWLSWAYMAAALGALFFVIESYNLSLALVLVGAFANGTFAMGSLSRSKGIWTLPFRGIGALGLLYVVVCGTLLSTWQTEAVTTPGWFTGLLAVVGLGATLYLERRLLQARLVTESIIGLCPLVLAGISGSVHGGVSPFMASAIFNVYIIFLAIIMCIRGTVEKRVGLFNGCVVMCIAMMGARFFDPAFTFVERGIVFLLVGLAVFGINAFYMWRKHLQVQQGNRQTNRQINRQANLQTNRIGTDGKEKTLPQREADDNTSSVVPLRMTKGEGHRMLRESKREESEATKGGEDHEV</sequence>
<feature type="compositionally biased region" description="Basic and acidic residues" evidence="1">
    <location>
        <begin position="478"/>
        <end position="505"/>
    </location>
</feature>
<dbReference type="InterPro" id="IPR018677">
    <property type="entry name" value="DUF2157"/>
</dbReference>
<keyword evidence="5" id="KW-1185">Reference proteome</keyword>
<feature type="compositionally biased region" description="Polar residues" evidence="1">
    <location>
        <begin position="433"/>
        <end position="451"/>
    </location>
</feature>
<feature type="transmembrane region" description="Helical" evidence="2">
    <location>
        <begin position="183"/>
        <end position="200"/>
    </location>
</feature>
<reference evidence="4 5" key="1">
    <citation type="journal article" date="2021" name="Sci. Rep.">
        <title>The distribution of antibiotic resistance genes in chicken gut microbiota commensals.</title>
        <authorList>
            <person name="Juricova H."/>
            <person name="Matiasovicova J."/>
            <person name="Kubasova T."/>
            <person name="Cejkova D."/>
            <person name="Rychlik I."/>
        </authorList>
    </citation>
    <scope>NUCLEOTIDE SEQUENCE [LARGE SCALE GENOMIC DNA]</scope>
    <source>
        <strain evidence="4 5">An537</strain>
    </source>
</reference>
<feature type="transmembrane region" description="Helical" evidence="2">
    <location>
        <begin position="110"/>
        <end position="129"/>
    </location>
</feature>
<feature type="transmembrane region" description="Helical" evidence="2">
    <location>
        <begin position="375"/>
        <end position="394"/>
    </location>
</feature>
<feature type="transmembrane region" description="Helical" evidence="2">
    <location>
        <begin position="135"/>
        <end position="153"/>
    </location>
</feature>
<protein>
    <submittedName>
        <fullName evidence="4">DUF2157 domain-containing protein</fullName>
    </submittedName>
</protein>
<feature type="transmembrane region" description="Helical" evidence="2">
    <location>
        <begin position="207"/>
        <end position="228"/>
    </location>
</feature>
<keyword evidence="2" id="KW-0812">Transmembrane</keyword>
<comment type="caution">
    <text evidence="4">The sequence shown here is derived from an EMBL/GenBank/DDBJ whole genome shotgun (WGS) entry which is preliminary data.</text>
</comment>
<evidence type="ECO:0000256" key="2">
    <source>
        <dbReference type="SAM" id="Phobius"/>
    </source>
</evidence>
<feature type="transmembrane region" description="Helical" evidence="2">
    <location>
        <begin position="234"/>
        <end position="251"/>
    </location>
</feature>
<evidence type="ECO:0000313" key="4">
    <source>
        <dbReference type="EMBL" id="MBM6912364.1"/>
    </source>
</evidence>